<feature type="transmembrane region" description="Helical" evidence="1">
    <location>
        <begin position="83"/>
        <end position="102"/>
    </location>
</feature>
<name>A0A1I4M2Q7_9RHOB</name>
<evidence type="ECO:0000313" key="3">
    <source>
        <dbReference type="Proteomes" id="UP000199144"/>
    </source>
</evidence>
<keyword evidence="1" id="KW-1133">Transmembrane helix</keyword>
<evidence type="ECO:0000313" key="2">
    <source>
        <dbReference type="EMBL" id="SFL97480.1"/>
    </source>
</evidence>
<evidence type="ECO:0000256" key="1">
    <source>
        <dbReference type="SAM" id="Phobius"/>
    </source>
</evidence>
<dbReference type="Proteomes" id="UP000199144">
    <property type="component" value="Unassembled WGS sequence"/>
</dbReference>
<sequence length="149" mass="16121">MVKENGSGAQEMFTMEEALERVRTSPPLRKVKDFVDRTDLSADMKALLYDIAKFTIKVGEVVVAIGRRVLDIAMGLIKKFPNMTLGVIVAVALATLLGIAAWPLIGGFLSKLLVLLGLAQGAVMDIRQGALKQAMDEVEAEFSPFTAKV</sequence>
<keyword evidence="1" id="KW-0472">Membrane</keyword>
<keyword evidence="3" id="KW-1185">Reference proteome</keyword>
<protein>
    <submittedName>
        <fullName evidence="2">Uncharacterized protein</fullName>
    </submittedName>
</protein>
<dbReference type="AlphaFoldDB" id="A0A1I4M2Q7"/>
<dbReference type="EMBL" id="FOTQ01000002">
    <property type="protein sequence ID" value="SFL97480.1"/>
    <property type="molecule type" value="Genomic_DNA"/>
</dbReference>
<accession>A0A1I4M2Q7</accession>
<proteinExistence type="predicted"/>
<reference evidence="2 3" key="1">
    <citation type="submission" date="2016-10" db="EMBL/GenBank/DDBJ databases">
        <authorList>
            <person name="de Groot N.N."/>
        </authorList>
    </citation>
    <scope>NUCLEOTIDE SEQUENCE [LARGE SCALE GENOMIC DNA]</scope>
    <source>
        <strain evidence="2 3">DSM 15283</strain>
    </source>
</reference>
<organism evidence="2 3">
    <name type="scientific">Shimia aestuarii</name>
    <dbReference type="NCBI Taxonomy" id="254406"/>
    <lineage>
        <taxon>Bacteria</taxon>
        <taxon>Pseudomonadati</taxon>
        <taxon>Pseudomonadota</taxon>
        <taxon>Alphaproteobacteria</taxon>
        <taxon>Rhodobacterales</taxon>
        <taxon>Roseobacteraceae</taxon>
    </lineage>
</organism>
<dbReference type="RefSeq" id="WP_242654750.1">
    <property type="nucleotide sequence ID" value="NZ_FOTQ01000002.1"/>
</dbReference>
<keyword evidence="1" id="KW-0812">Transmembrane</keyword>
<gene>
    <name evidence="2" type="ORF">SAMN04488042_102350</name>
</gene>